<organism evidence="2 3">
    <name type="scientific">Mya arenaria</name>
    <name type="common">Soft-shell clam</name>
    <dbReference type="NCBI Taxonomy" id="6604"/>
    <lineage>
        <taxon>Eukaryota</taxon>
        <taxon>Metazoa</taxon>
        <taxon>Spiralia</taxon>
        <taxon>Lophotrochozoa</taxon>
        <taxon>Mollusca</taxon>
        <taxon>Bivalvia</taxon>
        <taxon>Autobranchia</taxon>
        <taxon>Heteroconchia</taxon>
        <taxon>Euheterodonta</taxon>
        <taxon>Imparidentia</taxon>
        <taxon>Neoheterodontei</taxon>
        <taxon>Myida</taxon>
        <taxon>Myoidea</taxon>
        <taxon>Myidae</taxon>
        <taxon>Mya</taxon>
    </lineage>
</organism>
<dbReference type="PANTHER" id="PTHR15510">
    <property type="entry name" value="SPERM-ASSOCIATED ANTIGEN 8"/>
    <property type="match status" value="1"/>
</dbReference>
<dbReference type="EMBL" id="CP111014">
    <property type="protein sequence ID" value="WAR00327.1"/>
    <property type="molecule type" value="Genomic_DNA"/>
</dbReference>
<protein>
    <submittedName>
        <fullName evidence="2">SPAG8-like protein</fullName>
    </submittedName>
</protein>
<gene>
    <name evidence="2" type="ORF">MAR_024699</name>
</gene>
<dbReference type="Pfam" id="PF22584">
    <property type="entry name" value="CFAP143"/>
    <property type="match status" value="1"/>
</dbReference>
<sequence length="185" mass="21359">MSILNQGRNEIRFNNSDGRCLLENWVEERQVQNYDTVEDDKGQSNAQLFRDGHVGILTIDTNAKPVSESTVKASFKTPVHPGVPLEGMSTFVQTELVFKSLNCLIYIQQVFRDDINPPEPEPLDYKSVTAKDFNKDDFKHVPPKPTKNHNYRTEQPVTRNDAFSQPIDEYFDDTQPYDQENYPKM</sequence>
<evidence type="ECO:0000313" key="3">
    <source>
        <dbReference type="Proteomes" id="UP001164746"/>
    </source>
</evidence>
<keyword evidence="3" id="KW-1185">Reference proteome</keyword>
<dbReference type="Proteomes" id="UP001164746">
    <property type="component" value="Chromosome 3"/>
</dbReference>
<dbReference type="InterPro" id="IPR026124">
    <property type="entry name" value="Sperm-assoc_Ag8"/>
</dbReference>
<feature type="compositionally biased region" description="Polar residues" evidence="1">
    <location>
        <begin position="153"/>
        <end position="163"/>
    </location>
</feature>
<evidence type="ECO:0000256" key="1">
    <source>
        <dbReference type="SAM" id="MobiDB-lite"/>
    </source>
</evidence>
<name>A0ABY7DUQ9_MYAAR</name>
<dbReference type="PANTHER" id="PTHR15510:SF5">
    <property type="entry name" value="SPERM-ASSOCIATED ANTIGEN 8"/>
    <property type="match status" value="1"/>
</dbReference>
<accession>A0ABY7DUQ9</accession>
<feature type="region of interest" description="Disordered" evidence="1">
    <location>
        <begin position="134"/>
        <end position="185"/>
    </location>
</feature>
<reference evidence="2" key="1">
    <citation type="submission" date="2022-11" db="EMBL/GenBank/DDBJ databases">
        <title>Centuries of genome instability and evolution in soft-shell clam transmissible cancer (bioRxiv).</title>
        <authorList>
            <person name="Hart S.F.M."/>
            <person name="Yonemitsu M.A."/>
            <person name="Giersch R.M."/>
            <person name="Beal B.F."/>
            <person name="Arriagada G."/>
            <person name="Davis B.W."/>
            <person name="Ostrander E.A."/>
            <person name="Goff S.P."/>
            <person name="Metzger M.J."/>
        </authorList>
    </citation>
    <scope>NUCLEOTIDE SEQUENCE</scope>
    <source>
        <strain evidence="2">MELC-2E11</strain>
        <tissue evidence="2">Siphon/mantle</tissue>
    </source>
</reference>
<proteinExistence type="predicted"/>
<evidence type="ECO:0000313" key="2">
    <source>
        <dbReference type="EMBL" id="WAR00327.1"/>
    </source>
</evidence>